<name>A0A135SX82_9PEZI</name>
<feature type="region of interest" description="Disordered" evidence="1">
    <location>
        <begin position="1"/>
        <end position="31"/>
    </location>
</feature>
<gene>
    <name evidence="3" type="ORF">CSAL01_01401</name>
</gene>
<protein>
    <submittedName>
        <fullName evidence="3">Uncharacterized protein</fullName>
    </submittedName>
</protein>
<evidence type="ECO:0000313" key="3">
    <source>
        <dbReference type="EMBL" id="KXH40447.1"/>
    </source>
</evidence>
<keyword evidence="2" id="KW-0812">Transmembrane</keyword>
<feature type="compositionally biased region" description="Basic and acidic residues" evidence="1">
    <location>
        <begin position="1"/>
        <end position="18"/>
    </location>
</feature>
<accession>A0A135SX82</accession>
<dbReference type="EMBL" id="JFFI01002193">
    <property type="protein sequence ID" value="KXH40447.1"/>
    <property type="molecule type" value="Genomic_DNA"/>
</dbReference>
<reference evidence="3 4" key="1">
    <citation type="submission" date="2014-02" db="EMBL/GenBank/DDBJ databases">
        <title>The genome sequence of Colletotrichum salicis CBS 607.94.</title>
        <authorList>
            <person name="Baroncelli R."/>
            <person name="Thon M.R."/>
        </authorList>
    </citation>
    <scope>NUCLEOTIDE SEQUENCE [LARGE SCALE GENOMIC DNA]</scope>
    <source>
        <strain evidence="3 4">CBS 607.94</strain>
    </source>
</reference>
<dbReference type="Proteomes" id="UP000070121">
    <property type="component" value="Unassembled WGS sequence"/>
</dbReference>
<evidence type="ECO:0000313" key="4">
    <source>
        <dbReference type="Proteomes" id="UP000070121"/>
    </source>
</evidence>
<keyword evidence="2" id="KW-1133">Transmembrane helix</keyword>
<comment type="caution">
    <text evidence="3">The sequence shown here is derived from an EMBL/GenBank/DDBJ whole genome shotgun (WGS) entry which is preliminary data.</text>
</comment>
<sequence>MSPKSGKREEKYSLLKDETEGESCEEGASRDSSVDQEAGFVRVRKYLSWQKFDPAWESWYLFVPPILIFSILAYLALFPSCETCQKMDLDLSGYVCAPNGALPKIARDRGCEFDTMSFKWWPKEPMAHKDNVALLKEFHGEGPWHRYYDKGGKHEIPPTSEVLTAGWVTRKEHTYHCMYTLRQTHLWISLGYDPPFNYSHTIHCTKYLMDAILESPPKDFEELNVHGTPWPEHADIVSGIPYLTACLIKCLLCHRSNPIILASKRDSAVILGDIIS</sequence>
<feature type="transmembrane region" description="Helical" evidence="2">
    <location>
        <begin position="59"/>
        <end position="77"/>
    </location>
</feature>
<evidence type="ECO:0000256" key="2">
    <source>
        <dbReference type="SAM" id="Phobius"/>
    </source>
</evidence>
<dbReference type="OrthoDB" id="3501153at2759"/>
<dbReference type="PANTHER" id="PTHR35896:SF3">
    <property type="entry name" value="MAJOR FACILITATOR SUPERFAMILY TRANSPORTER"/>
    <property type="match status" value="1"/>
</dbReference>
<keyword evidence="2" id="KW-0472">Membrane</keyword>
<dbReference type="AlphaFoldDB" id="A0A135SX82"/>
<organism evidence="3 4">
    <name type="scientific">Colletotrichum salicis</name>
    <dbReference type="NCBI Taxonomy" id="1209931"/>
    <lineage>
        <taxon>Eukaryota</taxon>
        <taxon>Fungi</taxon>
        <taxon>Dikarya</taxon>
        <taxon>Ascomycota</taxon>
        <taxon>Pezizomycotina</taxon>
        <taxon>Sordariomycetes</taxon>
        <taxon>Hypocreomycetidae</taxon>
        <taxon>Glomerellales</taxon>
        <taxon>Glomerellaceae</taxon>
        <taxon>Colletotrichum</taxon>
        <taxon>Colletotrichum acutatum species complex</taxon>
    </lineage>
</organism>
<dbReference type="PANTHER" id="PTHR35896">
    <property type="entry name" value="IG-LIKE DOMAIN-CONTAINING PROTEIN"/>
    <property type="match status" value="1"/>
</dbReference>
<evidence type="ECO:0000256" key="1">
    <source>
        <dbReference type="SAM" id="MobiDB-lite"/>
    </source>
</evidence>
<keyword evidence="4" id="KW-1185">Reference proteome</keyword>
<dbReference type="InterPro" id="IPR053008">
    <property type="entry name" value="Phomopsin_biosynth_assoc"/>
</dbReference>
<proteinExistence type="predicted"/>